<accession>A0A2J8A7R9</accession>
<comment type="caution">
    <text evidence="2">The sequence shown here is derived from an EMBL/GenBank/DDBJ whole genome shotgun (WGS) entry which is preliminary data.</text>
</comment>
<evidence type="ECO:0000313" key="2">
    <source>
        <dbReference type="EMBL" id="PNH08530.1"/>
    </source>
</evidence>
<feature type="compositionally biased region" description="Pro residues" evidence="1">
    <location>
        <begin position="188"/>
        <end position="204"/>
    </location>
</feature>
<protein>
    <submittedName>
        <fullName evidence="2">Uncharacterized protein</fullName>
    </submittedName>
</protein>
<keyword evidence="3" id="KW-1185">Reference proteome</keyword>
<evidence type="ECO:0000313" key="3">
    <source>
        <dbReference type="Proteomes" id="UP000236333"/>
    </source>
</evidence>
<dbReference type="EMBL" id="PGGS01000125">
    <property type="protein sequence ID" value="PNH08530.1"/>
    <property type="molecule type" value="Genomic_DNA"/>
</dbReference>
<dbReference type="OrthoDB" id="550804at2759"/>
<organism evidence="2 3">
    <name type="scientific">Tetrabaena socialis</name>
    <dbReference type="NCBI Taxonomy" id="47790"/>
    <lineage>
        <taxon>Eukaryota</taxon>
        <taxon>Viridiplantae</taxon>
        <taxon>Chlorophyta</taxon>
        <taxon>core chlorophytes</taxon>
        <taxon>Chlorophyceae</taxon>
        <taxon>CS clade</taxon>
        <taxon>Chlamydomonadales</taxon>
        <taxon>Tetrabaenaceae</taxon>
        <taxon>Tetrabaena</taxon>
    </lineage>
</organism>
<sequence>MKINSASPLETCVAAPPPAPPPPLPPGIAQVTASYSADFSAVDLTIGGNVDSAALSAFVQDFKLQVSKTWGIPLDKVVVKSVTVNGKIIAVSRRRSALEDSYELGEAARVLLEPLRGMGLTRLVQVGQEELATVESIAALQAQEAALLALLASPKALRSLGTHNARRSIAAGDSASLDFSVTQIIEVPLPPSPPPNPPNAPGPVAPGAAASNLVGAPSRQVLKVSVCQPTQRLSLAWVPEKFQGPRFVMVSFDSPPTVASVEGVAVYLLNIGRLSPVITSIQLMVIPSGQVKARSVTVFNSSTAAAPSLVCPGISRFAVSGRAASLAAGLTIRKFNTAVVQSVRIDFDGSAVPSVGGLPYVAAVGLVVA</sequence>
<dbReference type="AlphaFoldDB" id="A0A2J8A7R9"/>
<gene>
    <name evidence="2" type="ORF">TSOC_004889</name>
</gene>
<dbReference type="Proteomes" id="UP000236333">
    <property type="component" value="Unassembled WGS sequence"/>
</dbReference>
<proteinExistence type="predicted"/>
<evidence type="ECO:0000256" key="1">
    <source>
        <dbReference type="SAM" id="MobiDB-lite"/>
    </source>
</evidence>
<name>A0A2J8A7R9_9CHLO</name>
<feature type="region of interest" description="Disordered" evidence="1">
    <location>
        <begin position="1"/>
        <end position="21"/>
    </location>
</feature>
<reference evidence="2 3" key="1">
    <citation type="journal article" date="2017" name="Mol. Biol. Evol.">
        <title>The 4-celled Tetrabaena socialis nuclear genome reveals the essential components for genetic control of cell number at the origin of multicellularity in the volvocine lineage.</title>
        <authorList>
            <person name="Featherston J."/>
            <person name="Arakaki Y."/>
            <person name="Hanschen E.R."/>
            <person name="Ferris P.J."/>
            <person name="Michod R.E."/>
            <person name="Olson B.J.S.C."/>
            <person name="Nozaki H."/>
            <person name="Durand P.M."/>
        </authorList>
    </citation>
    <scope>NUCLEOTIDE SEQUENCE [LARGE SCALE GENOMIC DNA]</scope>
    <source>
        <strain evidence="2 3">NIES-571</strain>
    </source>
</reference>
<feature type="region of interest" description="Disordered" evidence="1">
    <location>
        <begin position="187"/>
        <end position="208"/>
    </location>
</feature>